<feature type="transmembrane region" description="Helical" evidence="1">
    <location>
        <begin position="266"/>
        <end position="284"/>
    </location>
</feature>
<sequence length="293" mass="33757">MKNILKAVFVVLIVTSILLASALLTPLIFRILPFFKFERIFRRLVTIFVVGLAIFVVSREKWSWKRYGFDFSVSWLSLFLYGLIGGAITLGIMTLAETVWGPYFVRDNISIGRTIEWFFKGLVSGISIGFLEEFFFRGFVYKQLESRVKVVAALILTNIFYAAVHFWDSRGIFVQNPPTFHDGIHLLKVHLSPFLNTPMETLPQFMGLFIFGLVLNFAFLRTRTLFLSIGIHAGVVFLIKFQKAIVLKETEGHHWLWRHLSLYDAPVEWVIVSGLLLILVFFLVPKKLIKDSK</sequence>
<dbReference type="GO" id="GO:0004175">
    <property type="term" value="F:endopeptidase activity"/>
    <property type="evidence" value="ECO:0007669"/>
    <property type="project" value="UniProtKB-ARBA"/>
</dbReference>
<protein>
    <recommendedName>
        <fullName evidence="2">CAAX prenyl protease 2/Lysostaphin resistance protein A-like domain-containing protein</fullName>
    </recommendedName>
</protein>
<feature type="transmembrane region" description="Helical" evidence="1">
    <location>
        <begin position="7"/>
        <end position="28"/>
    </location>
</feature>
<feature type="transmembrane region" description="Helical" evidence="1">
    <location>
        <begin position="40"/>
        <end position="57"/>
    </location>
</feature>
<keyword evidence="1" id="KW-0812">Transmembrane</keyword>
<dbReference type="GO" id="GO:0080120">
    <property type="term" value="P:CAAX-box protein maturation"/>
    <property type="evidence" value="ECO:0007669"/>
    <property type="project" value="UniProtKB-ARBA"/>
</dbReference>
<feature type="transmembrane region" description="Helical" evidence="1">
    <location>
        <begin position="226"/>
        <end position="246"/>
    </location>
</feature>
<gene>
    <name evidence="3" type="ORF">A3G33_04570</name>
</gene>
<feature type="transmembrane region" description="Helical" evidence="1">
    <location>
        <begin position="117"/>
        <end position="136"/>
    </location>
</feature>
<feature type="transmembrane region" description="Helical" evidence="1">
    <location>
        <begin position="148"/>
        <end position="167"/>
    </location>
</feature>
<evidence type="ECO:0000259" key="2">
    <source>
        <dbReference type="Pfam" id="PF02517"/>
    </source>
</evidence>
<dbReference type="Proteomes" id="UP000178187">
    <property type="component" value="Unassembled WGS sequence"/>
</dbReference>
<feature type="domain" description="CAAX prenyl protease 2/Lysostaphin resistance protein A-like" evidence="2">
    <location>
        <begin position="117"/>
        <end position="236"/>
    </location>
</feature>
<evidence type="ECO:0000256" key="1">
    <source>
        <dbReference type="SAM" id="Phobius"/>
    </source>
</evidence>
<evidence type="ECO:0000313" key="4">
    <source>
        <dbReference type="Proteomes" id="UP000178187"/>
    </source>
</evidence>
<feature type="transmembrane region" description="Helical" evidence="1">
    <location>
        <begin position="201"/>
        <end position="219"/>
    </location>
</feature>
<organism evidence="3 4">
    <name type="scientific">Candidatus Danuiimicrobium aquiferis</name>
    <dbReference type="NCBI Taxonomy" id="1801832"/>
    <lineage>
        <taxon>Bacteria</taxon>
        <taxon>Pseudomonadati</taxon>
        <taxon>Candidatus Omnitrophota</taxon>
        <taxon>Candidatus Danuiimicrobium</taxon>
    </lineage>
</organism>
<accession>A0A1G1KQN5</accession>
<dbReference type="Pfam" id="PF02517">
    <property type="entry name" value="Rce1-like"/>
    <property type="match status" value="1"/>
</dbReference>
<dbReference type="InterPro" id="IPR003675">
    <property type="entry name" value="Rce1/LyrA-like_dom"/>
</dbReference>
<proteinExistence type="predicted"/>
<feature type="transmembrane region" description="Helical" evidence="1">
    <location>
        <begin position="78"/>
        <end position="105"/>
    </location>
</feature>
<comment type="caution">
    <text evidence="3">The sequence shown here is derived from an EMBL/GenBank/DDBJ whole genome shotgun (WGS) entry which is preliminary data.</text>
</comment>
<evidence type="ECO:0000313" key="3">
    <source>
        <dbReference type="EMBL" id="OGW95208.1"/>
    </source>
</evidence>
<name>A0A1G1KQN5_9BACT</name>
<keyword evidence="1" id="KW-1133">Transmembrane helix</keyword>
<keyword evidence="1" id="KW-0472">Membrane</keyword>
<reference evidence="3 4" key="1">
    <citation type="journal article" date="2016" name="Nat. Commun.">
        <title>Thousands of microbial genomes shed light on interconnected biogeochemical processes in an aquifer system.</title>
        <authorList>
            <person name="Anantharaman K."/>
            <person name="Brown C.T."/>
            <person name="Hug L.A."/>
            <person name="Sharon I."/>
            <person name="Castelle C.J."/>
            <person name="Probst A.J."/>
            <person name="Thomas B.C."/>
            <person name="Singh A."/>
            <person name="Wilkins M.J."/>
            <person name="Karaoz U."/>
            <person name="Brodie E.L."/>
            <person name="Williams K.H."/>
            <person name="Hubbard S.S."/>
            <person name="Banfield J.F."/>
        </authorList>
    </citation>
    <scope>NUCLEOTIDE SEQUENCE [LARGE SCALE GENOMIC DNA]</scope>
</reference>
<dbReference type="AlphaFoldDB" id="A0A1G1KQN5"/>
<dbReference type="EMBL" id="MHFR01000068">
    <property type="protein sequence ID" value="OGW95208.1"/>
    <property type="molecule type" value="Genomic_DNA"/>
</dbReference>